<protein>
    <recommendedName>
        <fullName evidence="12">Mannosyltransferase</fullName>
        <ecNumber evidence="12">2.4.1.-</ecNumber>
    </recommendedName>
</protein>
<evidence type="ECO:0000256" key="13">
    <source>
        <dbReference type="SAM" id="MobiDB-lite"/>
    </source>
</evidence>
<feature type="transmembrane region" description="Helical" evidence="12">
    <location>
        <begin position="213"/>
        <end position="239"/>
    </location>
</feature>
<organism evidence="14 15">
    <name type="scientific">Thermothelomyces thermophilus (strain ATCC 42464 / BCRC 31852 / DSM 1799)</name>
    <name type="common">Sporotrichum thermophile</name>
    <dbReference type="NCBI Taxonomy" id="573729"/>
    <lineage>
        <taxon>Eukaryota</taxon>
        <taxon>Fungi</taxon>
        <taxon>Dikarya</taxon>
        <taxon>Ascomycota</taxon>
        <taxon>Pezizomycotina</taxon>
        <taxon>Sordariomycetes</taxon>
        <taxon>Sordariomycetidae</taxon>
        <taxon>Sordariales</taxon>
        <taxon>Chaetomiaceae</taxon>
        <taxon>Thermothelomyces</taxon>
    </lineage>
</organism>
<evidence type="ECO:0000256" key="7">
    <source>
        <dbReference type="ARBA" id="ARBA00022824"/>
    </source>
</evidence>
<evidence type="ECO:0000256" key="11">
    <source>
        <dbReference type="ARBA" id="ARBA00048899"/>
    </source>
</evidence>
<dbReference type="RefSeq" id="XP_003659150.1">
    <property type="nucleotide sequence ID" value="XM_003659102.1"/>
</dbReference>
<feature type="compositionally biased region" description="Basic and acidic residues" evidence="13">
    <location>
        <begin position="11"/>
        <end position="20"/>
    </location>
</feature>
<evidence type="ECO:0000256" key="8">
    <source>
        <dbReference type="ARBA" id="ARBA00022989"/>
    </source>
</evidence>
<feature type="transmembrane region" description="Helical" evidence="12">
    <location>
        <begin position="130"/>
        <end position="148"/>
    </location>
</feature>
<evidence type="ECO:0000256" key="3">
    <source>
        <dbReference type="ARBA" id="ARBA00007063"/>
    </source>
</evidence>
<keyword evidence="8 12" id="KW-1133">Transmembrane helix</keyword>
<feature type="transmembrane region" description="Helical" evidence="12">
    <location>
        <begin position="363"/>
        <end position="383"/>
    </location>
</feature>
<dbReference type="EC" id="2.4.1.-" evidence="12"/>
<feature type="region of interest" description="Disordered" evidence="13">
    <location>
        <begin position="1"/>
        <end position="34"/>
    </location>
</feature>
<evidence type="ECO:0000256" key="12">
    <source>
        <dbReference type="RuleBase" id="RU363075"/>
    </source>
</evidence>
<evidence type="ECO:0000256" key="10">
    <source>
        <dbReference type="ARBA" id="ARBA00044721"/>
    </source>
</evidence>
<dbReference type="OMA" id="WWVEVRM"/>
<evidence type="ECO:0000256" key="1">
    <source>
        <dbReference type="ARBA" id="ARBA00004477"/>
    </source>
</evidence>
<feature type="transmembrane region" description="Helical" evidence="12">
    <location>
        <begin position="390"/>
        <end position="416"/>
    </location>
</feature>
<dbReference type="eggNOG" id="KOG2516">
    <property type="taxonomic scope" value="Eukaryota"/>
</dbReference>
<dbReference type="KEGG" id="mtm:MYCTH_2295836"/>
<feature type="compositionally biased region" description="Basic and acidic residues" evidence="13">
    <location>
        <begin position="595"/>
        <end position="605"/>
    </location>
</feature>
<dbReference type="GO" id="GO:0005789">
    <property type="term" value="C:endoplasmic reticulum membrane"/>
    <property type="evidence" value="ECO:0007669"/>
    <property type="project" value="UniProtKB-SubCell"/>
</dbReference>
<evidence type="ECO:0000256" key="5">
    <source>
        <dbReference type="ARBA" id="ARBA00022679"/>
    </source>
</evidence>
<evidence type="ECO:0000313" key="15">
    <source>
        <dbReference type="Proteomes" id="UP000007322"/>
    </source>
</evidence>
<feature type="transmembrane region" description="Helical" evidence="12">
    <location>
        <begin position="42"/>
        <end position="60"/>
    </location>
</feature>
<evidence type="ECO:0000256" key="6">
    <source>
        <dbReference type="ARBA" id="ARBA00022692"/>
    </source>
</evidence>
<dbReference type="Proteomes" id="UP000007322">
    <property type="component" value="Chromosome 1"/>
</dbReference>
<dbReference type="HOGENOM" id="CLU_008917_4_1_1"/>
<dbReference type="UniPathway" id="UPA00378"/>
<accession>G2Q6S7</accession>
<dbReference type="AlphaFoldDB" id="G2Q6S7"/>
<dbReference type="EMBL" id="CP003002">
    <property type="protein sequence ID" value="AEO53905.1"/>
    <property type="molecule type" value="Genomic_DNA"/>
</dbReference>
<dbReference type="VEuPathDB" id="FungiDB:MYCTH_2295836"/>
<sequence>MTAPPNSAAQYREKPSKEARGPAPSAEKGSDSRLGEQLSDSLLAGLIPGLILLHLVVAPYTKVEESFNIQAAHDVLVYGTPTSDVYQRLSRTYDHFTFPGAVPRTFVGPVLLAGLAQPIIALVGFQHAQFVVRAMLGLFNAACLLVFARNLRRAYGAGTARWYLLLQASQFHVIFYASRTLPNMFAFGLTTLAFAFLLPHPTNPKLTVYRQRISIALLVFAATIFRAEVALLLATTVLHQLLIPALALERVLFPFAVSFLTALAVSVPIDTYFWQAPRPLWPELSAFLFNVVRGGASGWGVSPWHWYATSALPRLLLNPLAYAVLLPRALADPALRRAASRLAAPAAAFVALYSAQPHKETRFVLYAVPPLTAAAALAASALFRRRRKGPLAALVVAALVASVLASFAASTAMLAVSALNYPGGEALAFLRRSVADSAGPADDTAAPAVVSVHADVLACMTGVTLFGTNADAPTAAAAAAAAAAVPPISGASSGGGVVGSSGGAAEPVMVHQRVGTTTTTGDRSRVRLVVDKTEDAAVLSSADFWARFDFLLVEDPRKVLGGPWETVAVVKGYGGIEVVRPGTKEKEEEEEEAKEESGDSIERKTPRVVGLGETVALWKRRVRDLTGGWWVGPKMVDRIYILRRLKDRDSPRTRIAVDAK</sequence>
<comment type="function">
    <text evidence="10">Mannosyltransferase that operates in the biosynthetic pathway of dolichol-linked oligosaccharides, the glycan precursors employed in protein asparagine (N)-glycosylation. The assembly of dolichol-linked oligosaccharides begins on the cytosolic side of the endoplasmic reticulum membrane and finishes in its lumen. The sequential addition of sugars to dolichol pyrophosphate produces dolichol-linked oligosaccharides containing fourteen sugars, including two GlcNAcs, nine mannoses and three glucoses. Once assembled, the oligosaccharide is transferred from the lipid to nascent proteins by oligosaccharyltransferases. In the lumen of the endoplasmic reticulum, adds the eighth mannose residue in an alpha-1,6 linkage onto Man(7)GlcNAc(2)-PP-dolichol to produce Man(8)GlcNAc(2)-PP-dolichol.</text>
</comment>
<dbReference type="GO" id="GO:0052917">
    <property type="term" value="F:dol-P-Man:Man(7)GlcNAc(2)-PP-Dol alpha-1,6-mannosyltransferase activity"/>
    <property type="evidence" value="ECO:0007669"/>
    <property type="project" value="UniProtKB-EC"/>
</dbReference>
<feature type="region of interest" description="Disordered" evidence="13">
    <location>
        <begin position="581"/>
        <end position="605"/>
    </location>
</feature>
<evidence type="ECO:0000313" key="14">
    <source>
        <dbReference type="EMBL" id="AEO53905.1"/>
    </source>
</evidence>
<dbReference type="PANTHER" id="PTHR22760">
    <property type="entry name" value="GLYCOSYLTRANSFERASE"/>
    <property type="match status" value="1"/>
</dbReference>
<dbReference type="OrthoDB" id="19039at2759"/>
<evidence type="ECO:0000256" key="2">
    <source>
        <dbReference type="ARBA" id="ARBA00004922"/>
    </source>
</evidence>
<keyword evidence="5 14" id="KW-0808">Transferase</keyword>
<comment type="pathway">
    <text evidence="2">Protein modification; protein glycosylation.</text>
</comment>
<dbReference type="PANTHER" id="PTHR22760:SF1">
    <property type="entry name" value="DOL-P-MAN:MAN(7)GLCNAC(2)-PP-DOL ALPHA-1,6-MANNOSYLTRANSFERASE"/>
    <property type="match status" value="1"/>
</dbReference>
<evidence type="ECO:0000256" key="4">
    <source>
        <dbReference type="ARBA" id="ARBA00022676"/>
    </source>
</evidence>
<dbReference type="FunCoup" id="G2Q6S7">
    <property type="interactions" value="388"/>
</dbReference>
<dbReference type="InterPro" id="IPR005599">
    <property type="entry name" value="GPI_mannosylTrfase"/>
</dbReference>
<feature type="transmembrane region" description="Helical" evidence="12">
    <location>
        <begin position="251"/>
        <end position="274"/>
    </location>
</feature>
<name>G2Q6S7_THET4</name>
<dbReference type="STRING" id="573729.G2Q6S7"/>
<reference evidence="14 15" key="1">
    <citation type="journal article" date="2011" name="Nat. Biotechnol.">
        <title>Comparative genomic analysis of the thermophilic biomass-degrading fungi Myceliophthora thermophila and Thielavia terrestris.</title>
        <authorList>
            <person name="Berka R.M."/>
            <person name="Grigoriev I.V."/>
            <person name="Otillar R."/>
            <person name="Salamov A."/>
            <person name="Grimwood J."/>
            <person name="Reid I."/>
            <person name="Ishmael N."/>
            <person name="John T."/>
            <person name="Darmond C."/>
            <person name="Moisan M.-C."/>
            <person name="Henrissat B."/>
            <person name="Coutinho P.M."/>
            <person name="Lombard V."/>
            <person name="Natvig D.O."/>
            <person name="Lindquist E."/>
            <person name="Schmutz J."/>
            <person name="Lucas S."/>
            <person name="Harris P."/>
            <person name="Powlowski J."/>
            <person name="Bellemare A."/>
            <person name="Taylor D."/>
            <person name="Butler G."/>
            <person name="de Vries R.P."/>
            <person name="Allijn I.E."/>
            <person name="van den Brink J."/>
            <person name="Ushinsky S."/>
            <person name="Storms R."/>
            <person name="Powell A.J."/>
            <person name="Paulsen I.T."/>
            <person name="Elbourne L.D.H."/>
            <person name="Baker S.E."/>
            <person name="Magnuson J."/>
            <person name="LaBoissiere S."/>
            <person name="Clutterbuck A.J."/>
            <person name="Martinez D."/>
            <person name="Wogulis M."/>
            <person name="de Leon A.L."/>
            <person name="Rey M.W."/>
            <person name="Tsang A."/>
        </authorList>
    </citation>
    <scope>NUCLEOTIDE SEQUENCE [LARGE SCALE GENOMIC DNA]</scope>
    <source>
        <strain evidence="15">ATCC 42464 / BCRC 31852 / DSM 1799</strain>
    </source>
</reference>
<keyword evidence="9 12" id="KW-0472">Membrane</keyword>
<feature type="transmembrane region" description="Helical" evidence="12">
    <location>
        <begin position="184"/>
        <end position="201"/>
    </location>
</feature>
<keyword evidence="6 12" id="KW-0812">Transmembrane</keyword>
<feature type="transmembrane region" description="Helical" evidence="12">
    <location>
        <begin position="106"/>
        <end position="123"/>
    </location>
</feature>
<comment type="catalytic activity">
    <reaction evidence="11">
        <text>an alpha-D-Man-(1-&gt;2)-alpha-D-Man-(1-&gt;2)-alpha-D-Man-(1-&gt;3)-[alpha-D-Man-(1-&gt;2)-alpha-D-Man-(1-&gt;3)-alpha-D-Man-(1-&gt;6)]-beta-D-Man-(1-&gt;4)-beta-D-GlcNAc-(1-&gt;4)-alpha-D-GlcNAc-diphospho-di-trans,poly-cis-dolichol + a di-trans,poly-cis-dolichyl beta-D-mannosyl phosphate = an alpha-D-Man-(1-&gt;2)-alpha-D-Man-(1-&gt;2)-alpha-D-Man-(1-&gt;3)-[alpha-D-Man-(1-&gt;2)-alpha-D-Man-(1-&gt;3)-[alpha-D-Man-(1-&gt;6)]-alpha-D-Man-(1-&gt;6)]-beta-D-Man-(1-&gt;4)-beta-D-GlcNAc-(1-&gt;4)-alpha-D-GlcNAc-diphospho-di-trans,poly-cis-dolichol + a di-trans,poly-cis-dolichyl phosphate + H(+)</text>
        <dbReference type="Rhea" id="RHEA:29535"/>
        <dbReference type="Rhea" id="RHEA-COMP:19498"/>
        <dbReference type="Rhea" id="RHEA-COMP:19501"/>
        <dbReference type="Rhea" id="RHEA-COMP:19518"/>
        <dbReference type="Rhea" id="RHEA-COMP:19519"/>
        <dbReference type="ChEBI" id="CHEBI:15378"/>
        <dbReference type="ChEBI" id="CHEBI:57683"/>
        <dbReference type="ChEBI" id="CHEBI:58211"/>
        <dbReference type="ChEBI" id="CHEBI:132517"/>
        <dbReference type="ChEBI" id="CHEBI:132519"/>
        <dbReference type="EC" id="2.4.1.260"/>
    </reaction>
    <physiologicalReaction direction="left-to-right" evidence="11">
        <dbReference type="Rhea" id="RHEA:29536"/>
    </physiologicalReaction>
</comment>
<comment type="subcellular location">
    <subcellularLocation>
        <location evidence="1 12">Endoplasmic reticulum membrane</location>
        <topology evidence="1 12">Multi-pass membrane protein</topology>
    </subcellularLocation>
</comment>
<keyword evidence="15" id="KW-1185">Reference proteome</keyword>
<gene>
    <name evidence="14" type="ORF">MYCTH_2295836</name>
</gene>
<dbReference type="InParanoid" id="G2Q6S7"/>
<keyword evidence="4 12" id="KW-0328">Glycosyltransferase</keyword>
<dbReference type="GeneID" id="11513246"/>
<proteinExistence type="inferred from homology"/>
<dbReference type="GO" id="GO:0006487">
    <property type="term" value="P:protein N-linked glycosylation"/>
    <property type="evidence" value="ECO:0007669"/>
    <property type="project" value="TreeGrafter"/>
</dbReference>
<keyword evidence="7 12" id="KW-0256">Endoplasmic reticulum</keyword>
<dbReference type="Pfam" id="PF03901">
    <property type="entry name" value="Glyco_transf_22"/>
    <property type="match status" value="1"/>
</dbReference>
<evidence type="ECO:0000256" key="9">
    <source>
        <dbReference type="ARBA" id="ARBA00023136"/>
    </source>
</evidence>
<comment type="similarity">
    <text evidence="3 12">Belongs to the glycosyltransferase 22 family.</text>
</comment>